<dbReference type="CDD" id="cd01095">
    <property type="entry name" value="Nitrilotriacetate_monoxgenase"/>
    <property type="match status" value="1"/>
</dbReference>
<reference evidence="8 9" key="1">
    <citation type="submission" date="2023-03" db="EMBL/GenBank/DDBJ databases">
        <title>Bacillus Genome Sequencing.</title>
        <authorList>
            <person name="Dunlap C."/>
        </authorList>
    </citation>
    <scope>NUCLEOTIDE SEQUENCE [LARGE SCALE GENOMIC DNA]</scope>
    <source>
        <strain evidence="8 9">B-59205</strain>
    </source>
</reference>
<dbReference type="PIRSF" id="PIRSF000337">
    <property type="entry name" value="NTA_MOA"/>
    <property type="match status" value="1"/>
</dbReference>
<feature type="binding site" evidence="6">
    <location>
        <position position="99"/>
    </location>
    <ligand>
        <name>FMN</name>
        <dbReference type="ChEBI" id="CHEBI:58210"/>
    </ligand>
</feature>
<evidence type="ECO:0000256" key="4">
    <source>
        <dbReference type="ARBA" id="ARBA00023033"/>
    </source>
</evidence>
<name>A0AAW9NNA0_9BACL</name>
<evidence type="ECO:0000256" key="5">
    <source>
        <dbReference type="ARBA" id="ARBA00033748"/>
    </source>
</evidence>
<organism evidence="8 9">
    <name type="scientific">Metasolibacillus meyeri</name>
    <dbReference type="NCBI Taxonomy" id="1071052"/>
    <lineage>
        <taxon>Bacteria</taxon>
        <taxon>Bacillati</taxon>
        <taxon>Bacillota</taxon>
        <taxon>Bacilli</taxon>
        <taxon>Bacillales</taxon>
        <taxon>Caryophanaceae</taxon>
        <taxon>Metasolibacillus</taxon>
    </lineage>
</organism>
<dbReference type="GO" id="GO:0016705">
    <property type="term" value="F:oxidoreductase activity, acting on paired donors, with incorporation or reduction of molecular oxygen"/>
    <property type="evidence" value="ECO:0007669"/>
    <property type="project" value="InterPro"/>
</dbReference>
<dbReference type="EC" id="1.14.-.-" evidence="8"/>
<evidence type="ECO:0000256" key="3">
    <source>
        <dbReference type="ARBA" id="ARBA00023002"/>
    </source>
</evidence>
<dbReference type="InterPro" id="IPR051260">
    <property type="entry name" value="Diverse_substr_monoxygenases"/>
</dbReference>
<feature type="domain" description="Luciferase-like" evidence="7">
    <location>
        <begin position="30"/>
        <end position="384"/>
    </location>
</feature>
<dbReference type="PANTHER" id="PTHR30011">
    <property type="entry name" value="ALKANESULFONATE MONOOXYGENASE-RELATED"/>
    <property type="match status" value="1"/>
</dbReference>
<evidence type="ECO:0000256" key="2">
    <source>
        <dbReference type="ARBA" id="ARBA00022643"/>
    </source>
</evidence>
<comment type="caution">
    <text evidence="8">The sequence shown here is derived from an EMBL/GenBank/DDBJ whole genome shotgun (WGS) entry which is preliminary data.</text>
</comment>
<dbReference type="Pfam" id="PF00296">
    <property type="entry name" value="Bac_luciferase"/>
    <property type="match status" value="1"/>
</dbReference>
<dbReference type="NCBIfam" id="TIGR03860">
    <property type="entry name" value="FMN_nitrolo"/>
    <property type="match status" value="1"/>
</dbReference>
<dbReference type="GO" id="GO:0004497">
    <property type="term" value="F:monooxygenase activity"/>
    <property type="evidence" value="ECO:0007669"/>
    <property type="project" value="UniProtKB-KW"/>
</dbReference>
<dbReference type="InterPro" id="IPR011251">
    <property type="entry name" value="Luciferase-like_dom"/>
</dbReference>
<dbReference type="EMBL" id="JARSFG010000015">
    <property type="protein sequence ID" value="MEC1179042.1"/>
    <property type="molecule type" value="Genomic_DNA"/>
</dbReference>
<proteinExistence type="inferred from homology"/>
<keyword evidence="4 8" id="KW-0503">Monooxygenase</keyword>
<dbReference type="SUPFAM" id="SSF51679">
    <property type="entry name" value="Bacterial luciferase-like"/>
    <property type="match status" value="1"/>
</dbReference>
<evidence type="ECO:0000256" key="6">
    <source>
        <dbReference type="PIRSR" id="PIRSR000337-1"/>
    </source>
</evidence>
<evidence type="ECO:0000256" key="1">
    <source>
        <dbReference type="ARBA" id="ARBA00022630"/>
    </source>
</evidence>
<feature type="binding site" evidence="6">
    <location>
        <position position="58"/>
    </location>
    <ligand>
        <name>FMN</name>
        <dbReference type="ChEBI" id="CHEBI:58210"/>
    </ligand>
</feature>
<keyword evidence="3 8" id="KW-0560">Oxidoreductase</keyword>
<feature type="binding site" evidence="6">
    <location>
        <position position="224"/>
    </location>
    <ligand>
        <name>FMN</name>
        <dbReference type="ChEBI" id="CHEBI:58210"/>
    </ligand>
</feature>
<keyword evidence="1 6" id="KW-0285">Flavoprotein</keyword>
<evidence type="ECO:0000259" key="7">
    <source>
        <dbReference type="Pfam" id="PF00296"/>
    </source>
</evidence>
<dbReference type="RefSeq" id="WP_326123539.1">
    <property type="nucleotide sequence ID" value="NZ_JARSFG010000015.1"/>
</dbReference>
<protein>
    <submittedName>
        <fullName evidence="8">NtaA/DmoA family FMN-dependent monooxygenase</fullName>
        <ecNumber evidence="8">1.14.-.-</ecNumber>
    </submittedName>
</protein>
<evidence type="ECO:0000313" key="9">
    <source>
        <dbReference type="Proteomes" id="UP001344888"/>
    </source>
</evidence>
<dbReference type="InterPro" id="IPR036661">
    <property type="entry name" value="Luciferase-like_sf"/>
</dbReference>
<keyword evidence="2 6" id="KW-0288">FMN</keyword>
<sequence length="449" mass="50868">MSTTKQLKLGTSIIAPRASNGGWRHPLSDSYIRNPMKYFTQVIQTAEKGKMDFVFLPDYYNVFARSENEFEKNINVWLEPVTLLSAMSAVSEKIGLSVTLSTTYNEPYHVARMMASLDHLSNGRACWNIVTSRGDSEAVNFNVENRPQIHERDEHATLFIELVQSLWESWEPDAIIEDRESGVFALPEKIHPVQHQSKWFSVASPLNVASPPQGHPVLMQAGQSIEFRERAVKTSEVIFMQLNNIADAKAFYQDVKERALKNGVNPAEVLVMPGVQVIVAKTEGLARQKQIDYQQFDNLASRNDRIALFIGLDMTTVSLDMPLPKHSNMGQDAKYQEVLHIAKEHQLTTIYDLYMHLEETKNHHLTLVGTAVQIADVMETWLQEDAADGFILIPHLLPVGIQDFVEEVIPELQKRGIFRSDYEGSTLREHLGLSLPPKSIHPYAYEKTT</sequence>
<evidence type="ECO:0000313" key="8">
    <source>
        <dbReference type="EMBL" id="MEC1179042.1"/>
    </source>
</evidence>
<dbReference type="Gene3D" id="3.20.20.30">
    <property type="entry name" value="Luciferase-like domain"/>
    <property type="match status" value="1"/>
</dbReference>
<dbReference type="InterPro" id="IPR016215">
    <property type="entry name" value="NTA_MOA"/>
</dbReference>
<dbReference type="AlphaFoldDB" id="A0AAW9NNA0"/>
<dbReference type="Proteomes" id="UP001344888">
    <property type="component" value="Unassembled WGS sequence"/>
</dbReference>
<keyword evidence="9" id="KW-1185">Reference proteome</keyword>
<comment type="similarity">
    <text evidence="5">Belongs to the NtaA/SnaA/DszA monooxygenase family.</text>
</comment>
<gene>
    <name evidence="8" type="ORF">P9B03_11155</name>
</gene>
<accession>A0AAW9NNA0</accession>
<dbReference type="PANTHER" id="PTHR30011:SF16">
    <property type="entry name" value="C2H2 FINGER DOMAIN TRANSCRIPTION FACTOR (EUROFUNG)-RELATED"/>
    <property type="match status" value="1"/>
</dbReference>